<protein>
    <recommendedName>
        <fullName evidence="3">Reverse transcriptase zinc-binding domain-containing protein</fullName>
    </recommendedName>
</protein>
<keyword evidence="2" id="KW-1185">Reference proteome</keyword>
<dbReference type="Proteomes" id="UP000823388">
    <property type="component" value="Chromosome 9N"/>
</dbReference>
<name>A0A8T0N8T2_PANVG</name>
<comment type="caution">
    <text evidence="1">The sequence shown here is derived from an EMBL/GenBank/DDBJ whole genome shotgun (WGS) entry which is preliminary data.</text>
</comment>
<evidence type="ECO:0008006" key="3">
    <source>
        <dbReference type="Google" id="ProtNLM"/>
    </source>
</evidence>
<proteinExistence type="predicted"/>
<accession>A0A8T0N8T2</accession>
<dbReference type="EMBL" id="CM029054">
    <property type="protein sequence ID" value="KAG2543454.1"/>
    <property type="molecule type" value="Genomic_DNA"/>
</dbReference>
<evidence type="ECO:0000313" key="2">
    <source>
        <dbReference type="Proteomes" id="UP000823388"/>
    </source>
</evidence>
<dbReference type="AlphaFoldDB" id="A0A8T0N8T2"/>
<evidence type="ECO:0000313" key="1">
    <source>
        <dbReference type="EMBL" id="KAG2543454.1"/>
    </source>
</evidence>
<organism evidence="1 2">
    <name type="scientific">Panicum virgatum</name>
    <name type="common">Blackwell switchgrass</name>
    <dbReference type="NCBI Taxonomy" id="38727"/>
    <lineage>
        <taxon>Eukaryota</taxon>
        <taxon>Viridiplantae</taxon>
        <taxon>Streptophyta</taxon>
        <taxon>Embryophyta</taxon>
        <taxon>Tracheophyta</taxon>
        <taxon>Spermatophyta</taxon>
        <taxon>Magnoliopsida</taxon>
        <taxon>Liliopsida</taxon>
        <taxon>Poales</taxon>
        <taxon>Poaceae</taxon>
        <taxon>PACMAD clade</taxon>
        <taxon>Panicoideae</taxon>
        <taxon>Panicodae</taxon>
        <taxon>Paniceae</taxon>
        <taxon>Panicinae</taxon>
        <taxon>Panicum</taxon>
        <taxon>Panicum sect. Hiantes</taxon>
    </lineage>
</organism>
<reference evidence="1" key="1">
    <citation type="submission" date="2020-05" db="EMBL/GenBank/DDBJ databases">
        <title>WGS assembly of Panicum virgatum.</title>
        <authorList>
            <person name="Lovell J.T."/>
            <person name="Jenkins J."/>
            <person name="Shu S."/>
            <person name="Juenger T.E."/>
            <person name="Schmutz J."/>
        </authorList>
    </citation>
    <scope>NUCLEOTIDE SEQUENCE</scope>
    <source>
        <strain evidence="1">AP13</strain>
    </source>
</reference>
<sequence>MVLESVTCDLCILQRTETDVHLILRCNFANACWNDWIFNNRDPLIQECKPKFCREFKLILLKAKQHNVTAIEPWLAMQL</sequence>
<gene>
    <name evidence="1" type="ORF">PVAP13_9NG747977</name>
</gene>